<evidence type="ECO:0000259" key="3">
    <source>
        <dbReference type="Pfam" id="PF01103"/>
    </source>
</evidence>
<evidence type="ECO:0000256" key="1">
    <source>
        <dbReference type="ARBA" id="ARBA00004370"/>
    </source>
</evidence>
<evidence type="ECO:0000313" key="5">
    <source>
        <dbReference type="Proteomes" id="UP000019375"/>
    </source>
</evidence>
<dbReference type="EMBL" id="HG316461">
    <property type="protein sequence ID" value="CDF90715.1"/>
    <property type="molecule type" value="Genomic_DNA"/>
</dbReference>
<dbReference type="Pfam" id="PF01103">
    <property type="entry name" value="Omp85"/>
    <property type="match status" value="1"/>
</dbReference>
<proteinExistence type="predicted"/>
<evidence type="ECO:0000313" key="4">
    <source>
        <dbReference type="EMBL" id="CDF90715.1"/>
    </source>
</evidence>
<dbReference type="Gene3D" id="2.40.160.50">
    <property type="entry name" value="membrane protein fhac: a member of the omp85/tpsb transporter family"/>
    <property type="match status" value="1"/>
</dbReference>
<dbReference type="AlphaFoldDB" id="A0A8J2XCF7"/>
<accession>A0A8J2XCF7</accession>
<gene>
    <name evidence="4" type="ORF">BN860_01266g</name>
</gene>
<keyword evidence="2" id="KW-0472">Membrane</keyword>
<protein>
    <submittedName>
        <fullName evidence="4">ZYBA0S08-01266g1_1</fullName>
    </submittedName>
</protein>
<dbReference type="InterPro" id="IPR000184">
    <property type="entry name" value="Bac_surfAg_D15"/>
</dbReference>
<keyword evidence="5" id="KW-1185">Reference proteome</keyword>
<dbReference type="GO" id="GO:0019867">
    <property type="term" value="C:outer membrane"/>
    <property type="evidence" value="ECO:0007669"/>
    <property type="project" value="InterPro"/>
</dbReference>
<comment type="subcellular location">
    <subcellularLocation>
        <location evidence="1">Membrane</location>
    </subcellularLocation>
</comment>
<name>A0A8J2XCF7_ZYGB2</name>
<dbReference type="OrthoDB" id="1724197at2759"/>
<reference evidence="5" key="1">
    <citation type="journal article" date="2013" name="Genome Announc.">
        <title>Genome sequence of the food spoilage yeast Zygosaccharomyces bailii CLIB 213(T).</title>
        <authorList>
            <person name="Galeote V."/>
            <person name="Bigey F."/>
            <person name="Devillers H."/>
            <person name="Neuveglise C."/>
            <person name="Dequin S."/>
        </authorList>
    </citation>
    <scope>NUCLEOTIDE SEQUENCE [LARGE SCALE GENOMIC DNA]</scope>
    <source>
        <strain evidence="5">CLIB 213 / ATCC 58445 / CBS 680 / CCRC 21525 / NBRC 1098 / NCYC 1416 / NRRL Y-2227</strain>
    </source>
</reference>
<organism evidence="4 5">
    <name type="scientific">Zygosaccharomyces bailii (strain CLIB 213 / ATCC 58445 / CBS 680 / BCRC 21525 / NBRC 1098 / NCYC 1416 / NRRL Y-2227)</name>
    <dbReference type="NCBI Taxonomy" id="1333698"/>
    <lineage>
        <taxon>Eukaryota</taxon>
        <taxon>Fungi</taxon>
        <taxon>Dikarya</taxon>
        <taxon>Ascomycota</taxon>
        <taxon>Saccharomycotina</taxon>
        <taxon>Saccharomycetes</taxon>
        <taxon>Saccharomycetales</taxon>
        <taxon>Saccharomycetaceae</taxon>
        <taxon>Zygosaccharomyces</taxon>
    </lineage>
</organism>
<dbReference type="Proteomes" id="UP000019375">
    <property type="component" value="Unassembled WGS sequence"/>
</dbReference>
<sequence length="481" mass="53524">MTENELLHSAHEEIDLQGSETKPLYISKISLTGEEGSSPLSDSLCKAILGDALSQPLQNVENSIHVFEHVKRKLLFTGLFKDVTVTLDNDIDGAPLGMLRKGIPQSLGLEMPLLTHVRIWLHPAVNLDSLMATTTLSDDVISLVGRKTWRNLLGQADAETLNLGFHWNPVSSHWDAKSIKGAFSLPLVKVPSVRAVLEVQSSQRDLRSRPFITQEDEHTEQEFSVDAGFEKRWLCDKSRSMPLLYTGISVARRNLQRLGPKASQLYSTFAGPFDKTSILSYFTHDTRKCVGSFPLSGFQLTCKNDYVISQWQGASKQLPQSKNFDKAEFQFQHHASYWANRITRSLELEGGGIYFLGSETETVHPQDRFYLGGLNSLRGFHYNGVGLGGRNFYYKLGLSVSHKLINTPLESPLRLQYFLNAGNSAGDFKTIFDSYAAATGVSLLYKTPEAVMDLTYAHPLTARPDDLSKPGLSLGVSLSFF</sequence>
<evidence type="ECO:0000256" key="2">
    <source>
        <dbReference type="ARBA" id="ARBA00023136"/>
    </source>
</evidence>
<feature type="domain" description="Bacterial surface antigen (D15)" evidence="3">
    <location>
        <begin position="175"/>
        <end position="480"/>
    </location>
</feature>